<keyword evidence="6" id="KW-0029">Amino-acid transport</keyword>
<dbReference type="Proteomes" id="UP000217215">
    <property type="component" value="Chromosome"/>
</dbReference>
<evidence type="ECO:0000256" key="5">
    <source>
        <dbReference type="ARBA" id="ARBA00022692"/>
    </source>
</evidence>
<dbReference type="InterPro" id="IPR037294">
    <property type="entry name" value="ABC_BtuC-like"/>
</dbReference>
<keyword evidence="5 10" id="KW-0812">Transmembrane</keyword>
<keyword evidence="4" id="KW-0997">Cell inner membrane</keyword>
<dbReference type="Pfam" id="PF02653">
    <property type="entry name" value="BPD_transp_2"/>
    <property type="match status" value="1"/>
</dbReference>
<dbReference type="PANTHER" id="PTHR11795">
    <property type="entry name" value="BRANCHED-CHAIN AMINO ACID TRANSPORT SYSTEM PERMEASE PROTEIN LIVH"/>
    <property type="match status" value="1"/>
</dbReference>
<evidence type="ECO:0000256" key="10">
    <source>
        <dbReference type="SAM" id="Phobius"/>
    </source>
</evidence>
<feature type="transmembrane region" description="Helical" evidence="10">
    <location>
        <begin position="278"/>
        <end position="302"/>
    </location>
</feature>
<feature type="transmembrane region" description="Helical" evidence="10">
    <location>
        <begin position="244"/>
        <end position="266"/>
    </location>
</feature>
<organism evidence="11 12">
    <name type="scientific">Candidatus Planktophila sulfonica</name>
    <dbReference type="NCBI Taxonomy" id="1884904"/>
    <lineage>
        <taxon>Bacteria</taxon>
        <taxon>Bacillati</taxon>
        <taxon>Actinomycetota</taxon>
        <taxon>Actinomycetes</taxon>
        <taxon>Candidatus Nanopelagicales</taxon>
        <taxon>Candidatus Nanopelagicaceae</taxon>
        <taxon>Candidatus Planktophila</taxon>
    </lineage>
</organism>
<feature type="transmembrane region" description="Helical" evidence="10">
    <location>
        <begin position="20"/>
        <end position="41"/>
    </location>
</feature>
<comment type="subcellular location">
    <subcellularLocation>
        <location evidence="1">Cell membrane</location>
        <topology evidence="1">Multi-pass membrane protein</topology>
    </subcellularLocation>
</comment>
<evidence type="ECO:0000256" key="4">
    <source>
        <dbReference type="ARBA" id="ARBA00022519"/>
    </source>
</evidence>
<evidence type="ECO:0000313" key="12">
    <source>
        <dbReference type="Proteomes" id="UP000217215"/>
    </source>
</evidence>
<evidence type="ECO:0000256" key="3">
    <source>
        <dbReference type="ARBA" id="ARBA00022475"/>
    </source>
</evidence>
<dbReference type="EMBL" id="CP016773">
    <property type="protein sequence ID" value="ASY15863.1"/>
    <property type="molecule type" value="Genomic_DNA"/>
</dbReference>
<feature type="transmembrane region" description="Helical" evidence="10">
    <location>
        <begin position="78"/>
        <end position="104"/>
    </location>
</feature>
<reference evidence="11 12" key="1">
    <citation type="submission" date="2016-07" db="EMBL/GenBank/DDBJ databases">
        <title>High microdiversification within the ubiquitous acI lineage of Actinobacteria.</title>
        <authorList>
            <person name="Neuenschwander S.M."/>
            <person name="Salcher M."/>
            <person name="Ghai R."/>
            <person name="Pernthaler J."/>
        </authorList>
    </citation>
    <scope>NUCLEOTIDE SEQUENCE [LARGE SCALE GENOMIC DNA]</scope>
    <source>
        <strain evidence="11">MMS-IA-56</strain>
    </source>
</reference>
<proteinExistence type="inferred from homology"/>
<dbReference type="GO" id="GO:0015808">
    <property type="term" value="P:L-alanine transport"/>
    <property type="evidence" value="ECO:0007669"/>
    <property type="project" value="TreeGrafter"/>
</dbReference>
<dbReference type="GO" id="GO:0015190">
    <property type="term" value="F:L-leucine transmembrane transporter activity"/>
    <property type="evidence" value="ECO:0007669"/>
    <property type="project" value="TreeGrafter"/>
</dbReference>
<name>A0A249KGD3_9ACTN</name>
<dbReference type="RefSeq" id="WP_095673457.1">
    <property type="nucleotide sequence ID" value="NZ_CP016773.1"/>
</dbReference>
<dbReference type="GO" id="GO:0005304">
    <property type="term" value="F:L-valine transmembrane transporter activity"/>
    <property type="evidence" value="ECO:0007669"/>
    <property type="project" value="TreeGrafter"/>
</dbReference>
<dbReference type="AlphaFoldDB" id="A0A249KGD3"/>
<comment type="similarity">
    <text evidence="9">Belongs to the binding-protein-dependent transport system permease family. LivHM subfamily.</text>
</comment>
<dbReference type="InterPro" id="IPR052157">
    <property type="entry name" value="BCAA_transport_permease"/>
</dbReference>
<evidence type="ECO:0000256" key="6">
    <source>
        <dbReference type="ARBA" id="ARBA00022970"/>
    </source>
</evidence>
<feature type="transmembrane region" description="Helical" evidence="10">
    <location>
        <begin position="212"/>
        <end position="232"/>
    </location>
</feature>
<dbReference type="PANTHER" id="PTHR11795:SF371">
    <property type="entry name" value="HIGH-AFFINITY BRANCHED-CHAIN AMINO ACID TRANSPORT SYSTEM PERMEASE PROTEIN LIVH"/>
    <property type="match status" value="1"/>
</dbReference>
<dbReference type="GO" id="GO:0015192">
    <property type="term" value="F:L-phenylalanine transmembrane transporter activity"/>
    <property type="evidence" value="ECO:0007669"/>
    <property type="project" value="TreeGrafter"/>
</dbReference>
<keyword evidence="3" id="KW-1003">Cell membrane</keyword>
<keyword evidence="8 10" id="KW-0472">Membrane</keyword>
<evidence type="ECO:0000256" key="1">
    <source>
        <dbReference type="ARBA" id="ARBA00004651"/>
    </source>
</evidence>
<evidence type="ECO:0000256" key="9">
    <source>
        <dbReference type="ARBA" id="ARBA00037998"/>
    </source>
</evidence>
<gene>
    <name evidence="11" type="ORF">A1sIA56_02885</name>
</gene>
<dbReference type="OrthoDB" id="9807115at2"/>
<keyword evidence="12" id="KW-1185">Reference proteome</keyword>
<dbReference type="InterPro" id="IPR001851">
    <property type="entry name" value="ABC_transp_permease"/>
</dbReference>
<evidence type="ECO:0000313" key="11">
    <source>
        <dbReference type="EMBL" id="ASY15863.1"/>
    </source>
</evidence>
<dbReference type="Gene3D" id="1.10.3470.10">
    <property type="entry name" value="ABC transporter involved in vitamin B12 uptake, BtuC"/>
    <property type="match status" value="1"/>
</dbReference>
<dbReference type="GO" id="GO:0042941">
    <property type="term" value="P:D-alanine transmembrane transport"/>
    <property type="evidence" value="ECO:0007669"/>
    <property type="project" value="TreeGrafter"/>
</dbReference>
<keyword evidence="2" id="KW-0813">Transport</keyword>
<protein>
    <submittedName>
        <fullName evidence="11">Branched-chain amino acid transport system permease protein</fullName>
    </submittedName>
</protein>
<feature type="transmembrane region" description="Helical" evidence="10">
    <location>
        <begin position="48"/>
        <end position="66"/>
    </location>
</feature>
<dbReference type="CDD" id="cd06582">
    <property type="entry name" value="TM_PBP1_LivH_like"/>
    <property type="match status" value="1"/>
</dbReference>
<sequence length="317" mass="34172">MNLSVVTTQFWSLVLQGLALGLIYSLVSLGYTMVYGVLRLINFANSEVFMLGTFAVLWVEITVLGHPVNAQPLHGFELVYTMVIALVGSMIACAVLAVLVELVAYRRLRARGANRLASLISAIGVSIFLLEGMRMITESRPATAPRLLEKWSFGEIAGANFRIDTVLAIVAPIIIFVALDQFVNRSRLGKAIRAVSMSEENAKLMGININRVISMTFLIGGLTTGAAAFLYTTVYENTVFNVGFNMGIAAFTAAVLGGIGNLRGAFYGGLALGMMEQFASAVLGSQWKAVTVFVVLVLILLFKPNGLFGEAVQQTRT</sequence>
<accession>A0A249KGD3</accession>
<feature type="transmembrane region" description="Helical" evidence="10">
    <location>
        <begin position="156"/>
        <end position="179"/>
    </location>
</feature>
<evidence type="ECO:0000256" key="7">
    <source>
        <dbReference type="ARBA" id="ARBA00022989"/>
    </source>
</evidence>
<evidence type="ECO:0000256" key="2">
    <source>
        <dbReference type="ARBA" id="ARBA00022448"/>
    </source>
</evidence>
<feature type="transmembrane region" description="Helical" evidence="10">
    <location>
        <begin position="116"/>
        <end position="136"/>
    </location>
</feature>
<dbReference type="GO" id="GO:1903806">
    <property type="term" value="P:L-isoleucine import across plasma membrane"/>
    <property type="evidence" value="ECO:0007669"/>
    <property type="project" value="TreeGrafter"/>
</dbReference>
<dbReference type="KEGG" id="psuf:A1sIA56_02885"/>
<dbReference type="GO" id="GO:0015188">
    <property type="term" value="F:L-isoleucine transmembrane transporter activity"/>
    <property type="evidence" value="ECO:0007669"/>
    <property type="project" value="TreeGrafter"/>
</dbReference>
<evidence type="ECO:0000256" key="8">
    <source>
        <dbReference type="ARBA" id="ARBA00023136"/>
    </source>
</evidence>
<dbReference type="GO" id="GO:0005886">
    <property type="term" value="C:plasma membrane"/>
    <property type="evidence" value="ECO:0007669"/>
    <property type="project" value="UniProtKB-SubCell"/>
</dbReference>
<keyword evidence="7 10" id="KW-1133">Transmembrane helix</keyword>